<accession>A0ACB8R2H1</accession>
<dbReference type="EMBL" id="MU276531">
    <property type="protein sequence ID" value="KAI0038319.1"/>
    <property type="molecule type" value="Genomic_DNA"/>
</dbReference>
<evidence type="ECO:0000313" key="1">
    <source>
        <dbReference type="EMBL" id="KAI0038319.1"/>
    </source>
</evidence>
<reference evidence="1" key="2">
    <citation type="journal article" date="2022" name="New Phytol.">
        <title>Evolutionary transition to the ectomycorrhizal habit in the genomes of a hyperdiverse lineage of mushroom-forming fungi.</title>
        <authorList>
            <person name="Looney B."/>
            <person name="Miyauchi S."/>
            <person name="Morin E."/>
            <person name="Drula E."/>
            <person name="Courty P.E."/>
            <person name="Kohler A."/>
            <person name="Kuo A."/>
            <person name="LaButti K."/>
            <person name="Pangilinan J."/>
            <person name="Lipzen A."/>
            <person name="Riley R."/>
            <person name="Andreopoulos W."/>
            <person name="He G."/>
            <person name="Johnson J."/>
            <person name="Nolan M."/>
            <person name="Tritt A."/>
            <person name="Barry K.W."/>
            <person name="Grigoriev I.V."/>
            <person name="Nagy L.G."/>
            <person name="Hibbett D."/>
            <person name="Henrissat B."/>
            <person name="Matheny P.B."/>
            <person name="Labbe J."/>
            <person name="Martin F.M."/>
        </authorList>
    </citation>
    <scope>NUCLEOTIDE SEQUENCE</scope>
    <source>
        <strain evidence="1">FP105234-sp</strain>
    </source>
</reference>
<proteinExistence type="predicted"/>
<reference evidence="1" key="1">
    <citation type="submission" date="2021-02" db="EMBL/GenBank/DDBJ databases">
        <authorList>
            <consortium name="DOE Joint Genome Institute"/>
            <person name="Ahrendt S."/>
            <person name="Looney B.P."/>
            <person name="Miyauchi S."/>
            <person name="Morin E."/>
            <person name="Drula E."/>
            <person name="Courty P.E."/>
            <person name="Chicoki N."/>
            <person name="Fauchery L."/>
            <person name="Kohler A."/>
            <person name="Kuo A."/>
            <person name="Labutti K."/>
            <person name="Pangilinan J."/>
            <person name="Lipzen A."/>
            <person name="Riley R."/>
            <person name="Andreopoulos W."/>
            <person name="He G."/>
            <person name="Johnson J."/>
            <person name="Barry K.W."/>
            <person name="Grigoriev I.V."/>
            <person name="Nagy L."/>
            <person name="Hibbett D."/>
            <person name="Henrissat B."/>
            <person name="Matheny P.B."/>
            <person name="Labbe J."/>
            <person name="Martin F."/>
        </authorList>
    </citation>
    <scope>NUCLEOTIDE SEQUENCE</scope>
    <source>
        <strain evidence="1">FP105234-sp</strain>
    </source>
</reference>
<name>A0ACB8R2H1_9AGAM</name>
<evidence type="ECO:0000313" key="2">
    <source>
        <dbReference type="Proteomes" id="UP000814033"/>
    </source>
</evidence>
<gene>
    <name evidence="1" type="ORF">FA95DRAFT_1505855</name>
</gene>
<organism evidence="1 2">
    <name type="scientific">Auriscalpium vulgare</name>
    <dbReference type="NCBI Taxonomy" id="40419"/>
    <lineage>
        <taxon>Eukaryota</taxon>
        <taxon>Fungi</taxon>
        <taxon>Dikarya</taxon>
        <taxon>Basidiomycota</taxon>
        <taxon>Agaricomycotina</taxon>
        <taxon>Agaricomycetes</taxon>
        <taxon>Russulales</taxon>
        <taxon>Auriscalpiaceae</taxon>
        <taxon>Auriscalpium</taxon>
    </lineage>
</organism>
<protein>
    <submittedName>
        <fullName evidence="1">Uncharacterized protein</fullName>
    </submittedName>
</protein>
<sequence length="230" mass="25575">MVDIHPKIEKLLDDGSNWPSYKDIVLNAFMKRKLMRHIRGTAKKPKNIMLHKDGSYYEANTPEMGAKPLADDVAEKRLEEVEEYKSKEASIREIVYNSVSPGVLALIRKADSAADMWKTLEEDQEVKGVDVPRELTRRMRSLRCDEGADPTPVITKMTVALAITLDTSPAPTHTAAAAQPFYGIIMDSGASIHICPDRSKYVNFRAISDLPITAAYGQQFNAVGTGKVRL</sequence>
<dbReference type="Proteomes" id="UP000814033">
    <property type="component" value="Unassembled WGS sequence"/>
</dbReference>
<feature type="non-terminal residue" evidence="1">
    <location>
        <position position="230"/>
    </location>
</feature>
<comment type="caution">
    <text evidence="1">The sequence shown here is derived from an EMBL/GenBank/DDBJ whole genome shotgun (WGS) entry which is preliminary data.</text>
</comment>
<keyword evidence="2" id="KW-1185">Reference proteome</keyword>